<evidence type="ECO:0000313" key="1">
    <source>
        <dbReference type="EMBL" id="KAL0150702.1"/>
    </source>
</evidence>
<accession>A0ABD0MPK7</accession>
<comment type="caution">
    <text evidence="1">The sequence shown here is derived from an EMBL/GenBank/DDBJ whole genome shotgun (WGS) entry which is preliminary data.</text>
</comment>
<keyword evidence="2" id="KW-1185">Reference proteome</keyword>
<evidence type="ECO:0000313" key="2">
    <source>
        <dbReference type="Proteomes" id="UP001529510"/>
    </source>
</evidence>
<sequence>MPSGANDEDSEVLVSAARVNSALFPRPVLQPSKVSEFTSSMRAGDDVGPSVLKDDVVAVKDNECVHGSACGSKCNDGELMEDCDNCSEFSEIDCSQSSDDVYSVEELNEFLDLTKGKKADVVNFFPDVNKFIKSVVIAQKK</sequence>
<name>A0ABD0MPK7_CIRMR</name>
<feature type="non-terminal residue" evidence="1">
    <location>
        <position position="141"/>
    </location>
</feature>
<organism evidence="1 2">
    <name type="scientific">Cirrhinus mrigala</name>
    <name type="common">Mrigala</name>
    <dbReference type="NCBI Taxonomy" id="683832"/>
    <lineage>
        <taxon>Eukaryota</taxon>
        <taxon>Metazoa</taxon>
        <taxon>Chordata</taxon>
        <taxon>Craniata</taxon>
        <taxon>Vertebrata</taxon>
        <taxon>Euteleostomi</taxon>
        <taxon>Actinopterygii</taxon>
        <taxon>Neopterygii</taxon>
        <taxon>Teleostei</taxon>
        <taxon>Ostariophysi</taxon>
        <taxon>Cypriniformes</taxon>
        <taxon>Cyprinidae</taxon>
        <taxon>Labeoninae</taxon>
        <taxon>Labeonini</taxon>
        <taxon>Cirrhinus</taxon>
    </lineage>
</organism>
<proteinExistence type="predicted"/>
<dbReference type="Proteomes" id="UP001529510">
    <property type="component" value="Unassembled WGS sequence"/>
</dbReference>
<reference evidence="1 2" key="1">
    <citation type="submission" date="2024-05" db="EMBL/GenBank/DDBJ databases">
        <title>Genome sequencing and assembly of Indian major carp, Cirrhinus mrigala (Hamilton, 1822).</title>
        <authorList>
            <person name="Mohindra V."/>
            <person name="Chowdhury L.M."/>
            <person name="Lal K."/>
            <person name="Jena J.K."/>
        </authorList>
    </citation>
    <scope>NUCLEOTIDE SEQUENCE [LARGE SCALE GENOMIC DNA]</scope>
    <source>
        <strain evidence="1">CM1030</strain>
        <tissue evidence="1">Blood</tissue>
    </source>
</reference>
<protein>
    <submittedName>
        <fullName evidence="1">Uncharacterized protein</fullName>
    </submittedName>
</protein>
<dbReference type="EMBL" id="JAMKFB020000280">
    <property type="protein sequence ID" value="KAL0150702.1"/>
    <property type="molecule type" value="Genomic_DNA"/>
</dbReference>
<gene>
    <name evidence="1" type="ORF">M9458_054006</name>
</gene>
<dbReference type="AlphaFoldDB" id="A0ABD0MPK7"/>